<keyword evidence="1" id="KW-1133">Transmembrane helix</keyword>
<dbReference type="OrthoDB" id="7031296at2"/>
<comment type="caution">
    <text evidence="2">The sequence shown here is derived from an EMBL/GenBank/DDBJ whole genome shotgun (WGS) entry which is preliminary data.</text>
</comment>
<dbReference type="AlphaFoldDB" id="A0A1C2EFS8"/>
<reference evidence="2 3" key="1">
    <citation type="submission" date="2016-08" db="EMBL/GenBank/DDBJ databases">
        <title>Whole genome sequence of Pseudomonas graminis strain UASWS1507, a potential biological control agent for agriculture.</title>
        <authorList>
            <person name="Crovadore J."/>
            <person name="Calmin G."/>
            <person name="Chablais R."/>
            <person name="Cochard B."/>
            <person name="Lefort F."/>
        </authorList>
    </citation>
    <scope>NUCLEOTIDE SEQUENCE [LARGE SCALE GENOMIC DNA]</scope>
    <source>
        <strain evidence="2 3">UASWS1507</strain>
    </source>
</reference>
<sequence>MSKAATSFLILAVMALATDQLLAPSMETMSTLAKAAAAIFASLFVAALFVGRRIKFDPVLR</sequence>
<keyword evidence="1" id="KW-0472">Membrane</keyword>
<name>A0A1C2EFS8_9PSED</name>
<dbReference type="InterPro" id="IPR049711">
    <property type="entry name" value="PA3371-like"/>
</dbReference>
<dbReference type="RefSeq" id="WP_065986186.1">
    <property type="nucleotide sequence ID" value="NZ_MDEN01000046.1"/>
</dbReference>
<proteinExistence type="predicted"/>
<keyword evidence="1" id="KW-0812">Transmembrane</keyword>
<evidence type="ECO:0000313" key="2">
    <source>
        <dbReference type="EMBL" id="OCX25757.1"/>
    </source>
</evidence>
<evidence type="ECO:0000256" key="1">
    <source>
        <dbReference type="SAM" id="Phobius"/>
    </source>
</evidence>
<accession>A0A1C2EFS8</accession>
<evidence type="ECO:0000313" key="3">
    <source>
        <dbReference type="Proteomes" id="UP000095143"/>
    </source>
</evidence>
<feature type="transmembrane region" description="Helical" evidence="1">
    <location>
        <begin position="33"/>
        <end position="51"/>
    </location>
</feature>
<dbReference type="Proteomes" id="UP000095143">
    <property type="component" value="Unassembled WGS sequence"/>
</dbReference>
<dbReference type="EMBL" id="MDEN01000046">
    <property type="protein sequence ID" value="OCX25757.1"/>
    <property type="molecule type" value="Genomic_DNA"/>
</dbReference>
<dbReference type="NCBIfam" id="NF041882">
    <property type="entry name" value="PA3371_fam"/>
    <property type="match status" value="1"/>
</dbReference>
<gene>
    <name evidence="2" type="ORF">BBI10_01135</name>
</gene>
<protein>
    <submittedName>
        <fullName evidence="2">Uncharacterized protein</fullName>
    </submittedName>
</protein>
<organism evidence="2 3">
    <name type="scientific">Pseudomonas graminis</name>
    <dbReference type="NCBI Taxonomy" id="158627"/>
    <lineage>
        <taxon>Bacteria</taxon>
        <taxon>Pseudomonadati</taxon>
        <taxon>Pseudomonadota</taxon>
        <taxon>Gammaproteobacteria</taxon>
        <taxon>Pseudomonadales</taxon>
        <taxon>Pseudomonadaceae</taxon>
        <taxon>Pseudomonas</taxon>
    </lineage>
</organism>